<feature type="chain" id="PRO_5046513945" evidence="1">
    <location>
        <begin position="21"/>
        <end position="302"/>
    </location>
</feature>
<sequence length="302" mass="34257">MKRRTFLVCTAALFCGALLAGGCTQKTSQPVLQQIEYSNLADSDTQALLSKLLQDAGVSDLRIQTFFDHVQKFNNAVDPAWLTTGFENAKPLDLKYDPYSMQDAWTEKYDTFPGWNCRITACGLFGDFITVTGKADLDSAEDTLFMDYETLDSDPESLCGDERQKFDALFAPVKTTSTTDIPTHLKTIQQEWKKRGLSFAEDDKIRLVSVVLHDQFSETDNSLMIGHVGVMLPTSDAVYFVEKVAFQEPYRLLKFKNRTELSDYLMLKYDNSWGQDTAHTFIMENSDLMDGWRILDEQKDAS</sequence>
<dbReference type="InterPro" id="IPR025389">
    <property type="entry name" value="DUF4300"/>
</dbReference>
<evidence type="ECO:0000313" key="4">
    <source>
        <dbReference type="Proteomes" id="UP001457197"/>
    </source>
</evidence>
<feature type="domain" description="DUF4300" evidence="2">
    <location>
        <begin position="36"/>
        <end position="289"/>
    </location>
</feature>
<organism evidence="3 4">
    <name type="scientific">Faecalibacterium tardum</name>
    <dbReference type="NCBI Taxonomy" id="3133156"/>
    <lineage>
        <taxon>Bacteria</taxon>
        <taxon>Bacillati</taxon>
        <taxon>Bacillota</taxon>
        <taxon>Clostridia</taxon>
        <taxon>Eubacteriales</taxon>
        <taxon>Oscillospiraceae</taxon>
        <taxon>Faecalibacterium</taxon>
    </lineage>
</organism>
<dbReference type="Pfam" id="PF14133">
    <property type="entry name" value="DUF4300"/>
    <property type="match status" value="1"/>
</dbReference>
<name>A0ABV1ARB0_9FIRM</name>
<dbReference type="Proteomes" id="UP001457197">
    <property type="component" value="Unassembled WGS sequence"/>
</dbReference>
<evidence type="ECO:0000259" key="2">
    <source>
        <dbReference type="Pfam" id="PF14133"/>
    </source>
</evidence>
<feature type="signal peptide" evidence="1">
    <location>
        <begin position="1"/>
        <end position="20"/>
    </location>
</feature>
<dbReference type="PROSITE" id="PS51257">
    <property type="entry name" value="PROKAR_LIPOPROTEIN"/>
    <property type="match status" value="1"/>
</dbReference>
<proteinExistence type="predicted"/>
<keyword evidence="1" id="KW-0732">Signal</keyword>
<gene>
    <name evidence="3" type="ORF">WMO44_01010</name>
</gene>
<evidence type="ECO:0000313" key="3">
    <source>
        <dbReference type="EMBL" id="MEQ2360728.1"/>
    </source>
</evidence>
<evidence type="ECO:0000256" key="1">
    <source>
        <dbReference type="SAM" id="SignalP"/>
    </source>
</evidence>
<dbReference type="RefSeq" id="WP_349151458.1">
    <property type="nucleotide sequence ID" value="NZ_JBBMEO010000001.1"/>
</dbReference>
<accession>A0ABV1ARB0</accession>
<keyword evidence="4" id="KW-1185">Reference proteome</keyword>
<comment type="caution">
    <text evidence="3">The sequence shown here is derived from an EMBL/GenBank/DDBJ whole genome shotgun (WGS) entry which is preliminary data.</text>
</comment>
<reference evidence="3 4" key="1">
    <citation type="submission" date="2024-03" db="EMBL/GenBank/DDBJ databases">
        <title>Human intestinal bacterial collection.</title>
        <authorList>
            <person name="Pauvert C."/>
            <person name="Hitch T.C.A."/>
            <person name="Clavel T."/>
        </authorList>
    </citation>
    <scope>NUCLEOTIDE SEQUENCE [LARGE SCALE GENOMIC DNA]</scope>
    <source>
        <strain evidence="3 4">CLA-AA-H175</strain>
    </source>
</reference>
<dbReference type="EMBL" id="JBBMEO010000001">
    <property type="protein sequence ID" value="MEQ2360728.1"/>
    <property type="molecule type" value="Genomic_DNA"/>
</dbReference>
<protein>
    <submittedName>
        <fullName evidence="3">DUF4300 family protein</fullName>
    </submittedName>
</protein>